<feature type="domain" description="ParB-like N-terminal" evidence="1">
    <location>
        <begin position="26"/>
        <end position="119"/>
    </location>
</feature>
<dbReference type="AlphaFoldDB" id="A0A176YFH0"/>
<dbReference type="SMART" id="SM00470">
    <property type="entry name" value="ParB"/>
    <property type="match status" value="1"/>
</dbReference>
<dbReference type="InterPro" id="IPR036086">
    <property type="entry name" value="ParB/Sulfiredoxin_sf"/>
</dbReference>
<keyword evidence="3" id="KW-1185">Reference proteome</keyword>
<name>A0A176YFH0_9BRAD</name>
<evidence type="ECO:0000313" key="2">
    <source>
        <dbReference type="EMBL" id="OAF02957.1"/>
    </source>
</evidence>
<dbReference type="Gene3D" id="3.90.1530.10">
    <property type="entry name" value="Conserved hypothetical protein from pyrococcus furiosus pfu- 392566-001, ParB domain"/>
    <property type="match status" value="1"/>
</dbReference>
<protein>
    <submittedName>
        <fullName evidence="2">Chromosome partitioning protein ParB</fullName>
    </submittedName>
</protein>
<dbReference type="RefSeq" id="WP_063706053.1">
    <property type="nucleotide sequence ID" value="NZ_LUUB01000092.1"/>
</dbReference>
<proteinExistence type="predicted"/>
<dbReference type="OrthoDB" id="4545778at2"/>
<dbReference type="SUPFAM" id="SSF110849">
    <property type="entry name" value="ParB/Sulfiredoxin"/>
    <property type="match status" value="1"/>
</dbReference>
<dbReference type="STRING" id="1505087.AYJ54_25495"/>
<comment type="caution">
    <text evidence="2">The sequence shown here is derived from an EMBL/GenBank/DDBJ whole genome shotgun (WGS) entry which is preliminary data.</text>
</comment>
<evidence type="ECO:0000259" key="1">
    <source>
        <dbReference type="SMART" id="SM00470"/>
    </source>
</evidence>
<organism evidence="2 3">
    <name type="scientific">Bradyrhizobium centrolobii</name>
    <dbReference type="NCBI Taxonomy" id="1505087"/>
    <lineage>
        <taxon>Bacteria</taxon>
        <taxon>Pseudomonadati</taxon>
        <taxon>Pseudomonadota</taxon>
        <taxon>Alphaproteobacteria</taxon>
        <taxon>Hyphomicrobiales</taxon>
        <taxon>Nitrobacteraceae</taxon>
        <taxon>Bradyrhizobium</taxon>
    </lineage>
</organism>
<dbReference type="CDD" id="cd16387">
    <property type="entry name" value="ParB_N_Srx"/>
    <property type="match status" value="1"/>
</dbReference>
<gene>
    <name evidence="2" type="ORF">AYJ54_25495</name>
</gene>
<dbReference type="Proteomes" id="UP000076959">
    <property type="component" value="Unassembled WGS sequence"/>
</dbReference>
<sequence length="282" mass="31006">MFRPLGTQRFNPPTSEFSPGPAPFLEWIETSKLMVDVTYQREIGRRGAVNVNQIAENFDWSKFAPVIVAPVEGGHFAIVDGQHRTTAAMLRGQEKVPCQVVQADRAKQAAAYAAVNGNITKTTAQQLYHAKLAAKDPNALALAEICLAAEVEILRKNLIRSEVKKGQTYAVTALNRCLAKYGRDTLITALQCITQTADGNAGFVRSTIVEALCEVLHEAPRWREAGEELLRAMDKFKFADAWDQVAAGRDKIFPSTASKMMAEKIQRFLSRRLGAGSIKDAA</sequence>
<dbReference type="EMBL" id="LUUB01000092">
    <property type="protein sequence ID" value="OAF02957.1"/>
    <property type="molecule type" value="Genomic_DNA"/>
</dbReference>
<accession>A0A176YFH0</accession>
<dbReference type="Pfam" id="PF20188">
    <property type="entry name" value="DUF6551"/>
    <property type="match status" value="1"/>
</dbReference>
<reference evidence="2 3" key="1">
    <citation type="submission" date="2016-03" db="EMBL/GenBank/DDBJ databases">
        <title>Draft Genome Sequence of the Strain BR 10245 (Bradyrhizobium sp.) isolated from nodules of Centrolobium paraense.</title>
        <authorList>
            <person name="Simoes-Araujo J.L.Sr."/>
            <person name="Barauna A.C."/>
            <person name="Silva K."/>
            <person name="Zilli J.E."/>
        </authorList>
    </citation>
    <scope>NUCLEOTIDE SEQUENCE [LARGE SCALE GENOMIC DNA]</scope>
    <source>
        <strain evidence="2 3">BR 10245</strain>
    </source>
</reference>
<dbReference type="InterPro" id="IPR003115">
    <property type="entry name" value="ParB_N"/>
</dbReference>
<dbReference type="InterPro" id="IPR046681">
    <property type="entry name" value="DUF6551"/>
</dbReference>
<evidence type="ECO:0000313" key="3">
    <source>
        <dbReference type="Proteomes" id="UP000076959"/>
    </source>
</evidence>